<sequence length="125" mass="14147">MTRATCIRWEDEFHDPLAKVSALDAGRVDVAVRSPAPPLFYYWAERALARDVARMVNDGVAEYASTNPERFRSMATLGTSAPRSSSRLQGEVLGCSRDWGKSKTSPLYGRNHWLSIHARSRKRFF</sequence>
<organism evidence="1 2">
    <name type="scientific">Natronocella acetinitrilica</name>
    <dbReference type="NCBI Taxonomy" id="414046"/>
    <lineage>
        <taxon>Bacteria</taxon>
        <taxon>Pseudomonadati</taxon>
        <taxon>Pseudomonadota</taxon>
        <taxon>Gammaproteobacteria</taxon>
        <taxon>Chromatiales</taxon>
        <taxon>Ectothiorhodospiraceae</taxon>
        <taxon>Natronocella</taxon>
    </lineage>
</organism>
<proteinExistence type="predicted"/>
<dbReference type="RefSeq" id="WP_253481381.1">
    <property type="nucleotide sequence ID" value="NZ_JALJXV010000008.1"/>
</dbReference>
<evidence type="ECO:0000313" key="2">
    <source>
        <dbReference type="Proteomes" id="UP001205843"/>
    </source>
</evidence>
<dbReference type="EMBL" id="JALJXV010000008">
    <property type="protein sequence ID" value="MCP1676210.1"/>
    <property type="molecule type" value="Genomic_DNA"/>
</dbReference>
<gene>
    <name evidence="1" type="ORF">J2T57_003369</name>
</gene>
<protein>
    <submittedName>
        <fullName evidence="1">Uncharacterized protein</fullName>
    </submittedName>
</protein>
<dbReference type="Proteomes" id="UP001205843">
    <property type="component" value="Unassembled WGS sequence"/>
</dbReference>
<dbReference type="SUPFAM" id="SSF51556">
    <property type="entry name" value="Metallo-dependent hydrolases"/>
    <property type="match status" value="1"/>
</dbReference>
<accession>A0AAE3G5D7</accession>
<evidence type="ECO:0000313" key="1">
    <source>
        <dbReference type="EMBL" id="MCP1676210.1"/>
    </source>
</evidence>
<reference evidence="1" key="1">
    <citation type="submission" date="2022-03" db="EMBL/GenBank/DDBJ databases">
        <title>Genomic Encyclopedia of Type Strains, Phase III (KMG-III): the genomes of soil and plant-associated and newly described type strains.</title>
        <authorList>
            <person name="Whitman W."/>
        </authorList>
    </citation>
    <scope>NUCLEOTIDE SEQUENCE</scope>
    <source>
        <strain evidence="1">ANL 6-2</strain>
    </source>
</reference>
<comment type="caution">
    <text evidence="1">The sequence shown here is derived from an EMBL/GenBank/DDBJ whole genome shotgun (WGS) entry which is preliminary data.</text>
</comment>
<name>A0AAE3G5D7_9GAMM</name>
<dbReference type="InterPro" id="IPR032466">
    <property type="entry name" value="Metal_Hydrolase"/>
</dbReference>
<dbReference type="AlphaFoldDB" id="A0AAE3G5D7"/>
<dbReference type="Gene3D" id="3.20.20.140">
    <property type="entry name" value="Metal-dependent hydrolases"/>
    <property type="match status" value="1"/>
</dbReference>
<keyword evidence="2" id="KW-1185">Reference proteome</keyword>